<reference evidence="1 2" key="1">
    <citation type="submission" date="2017-01" db="EMBL/GenBank/DDBJ databases">
        <authorList>
            <person name="Mah S.A."/>
            <person name="Swanson W.J."/>
            <person name="Moy G.W."/>
            <person name="Vacquier V.D."/>
        </authorList>
    </citation>
    <scope>NUCLEOTIDE SEQUENCE [LARGE SCALE GENOMIC DNA]</scope>
    <source>
        <strain evidence="1 2">GSMNP</strain>
    </source>
</reference>
<accession>A0A1R1Y6N9</accession>
<evidence type="ECO:0000313" key="2">
    <source>
        <dbReference type="Proteomes" id="UP000187283"/>
    </source>
</evidence>
<proteinExistence type="predicted"/>
<name>A0A1R1Y6N9_9FUNG</name>
<organism evidence="1 2">
    <name type="scientific">Smittium culicis</name>
    <dbReference type="NCBI Taxonomy" id="133412"/>
    <lineage>
        <taxon>Eukaryota</taxon>
        <taxon>Fungi</taxon>
        <taxon>Fungi incertae sedis</taxon>
        <taxon>Zoopagomycota</taxon>
        <taxon>Kickxellomycotina</taxon>
        <taxon>Harpellomycetes</taxon>
        <taxon>Harpellales</taxon>
        <taxon>Legeriomycetaceae</taxon>
        <taxon>Smittium</taxon>
    </lineage>
</organism>
<gene>
    <name evidence="1" type="ORF">AYI70_g2802</name>
</gene>
<sequence length="85" mass="9718">MSICSGSLNQVCSAKFVRSAAYSDTFRLFCLQFFSFVMAFIEQLEYENLFSNTAKKSLKFCKSGDLLVIRLPNHMLAVSLRYLPM</sequence>
<dbReference type="AlphaFoldDB" id="A0A1R1Y6N9"/>
<comment type="caution">
    <text evidence="1">The sequence shown here is derived from an EMBL/GenBank/DDBJ whole genome shotgun (WGS) entry which is preliminary data.</text>
</comment>
<dbReference type="Proteomes" id="UP000187283">
    <property type="component" value="Unassembled WGS sequence"/>
</dbReference>
<keyword evidence="2" id="KW-1185">Reference proteome</keyword>
<dbReference type="EMBL" id="LSSN01000731">
    <property type="protein sequence ID" value="OMJ22569.1"/>
    <property type="molecule type" value="Genomic_DNA"/>
</dbReference>
<evidence type="ECO:0000313" key="1">
    <source>
        <dbReference type="EMBL" id="OMJ22569.1"/>
    </source>
</evidence>
<protein>
    <submittedName>
        <fullName evidence="1">Uncharacterized protein</fullName>
    </submittedName>
</protein>